<dbReference type="InterPro" id="IPR046956">
    <property type="entry name" value="RLP23-like"/>
</dbReference>
<dbReference type="Pfam" id="PF13855">
    <property type="entry name" value="LRR_8"/>
    <property type="match status" value="1"/>
</dbReference>
<dbReference type="InterPro" id="IPR001611">
    <property type="entry name" value="Leu-rich_rpt"/>
</dbReference>
<dbReference type="GO" id="GO:0016020">
    <property type="term" value="C:membrane"/>
    <property type="evidence" value="ECO:0007669"/>
    <property type="project" value="UniProtKB-SubCell"/>
</dbReference>
<keyword evidence="3" id="KW-0732">Signal</keyword>
<dbReference type="Gene3D" id="3.80.10.10">
    <property type="entry name" value="Ribonuclease Inhibitor"/>
    <property type="match status" value="1"/>
</dbReference>
<keyword evidence="4" id="KW-1133">Transmembrane helix</keyword>
<keyword evidence="6" id="KW-0675">Receptor</keyword>
<evidence type="ECO:0000256" key="2">
    <source>
        <dbReference type="ARBA" id="ARBA00022692"/>
    </source>
</evidence>
<evidence type="ECO:0000313" key="9">
    <source>
        <dbReference type="Proteomes" id="UP001281410"/>
    </source>
</evidence>
<protein>
    <submittedName>
        <fullName evidence="8">Uncharacterized protein</fullName>
    </submittedName>
</protein>
<accession>A0AAE0AEE2</accession>
<keyword evidence="5" id="KW-0472">Membrane</keyword>
<gene>
    <name evidence="8" type="ORF">Dsin_017070</name>
</gene>
<dbReference type="InterPro" id="IPR032675">
    <property type="entry name" value="LRR_dom_sf"/>
</dbReference>
<organism evidence="8 9">
    <name type="scientific">Dipteronia sinensis</name>
    <dbReference type="NCBI Taxonomy" id="43782"/>
    <lineage>
        <taxon>Eukaryota</taxon>
        <taxon>Viridiplantae</taxon>
        <taxon>Streptophyta</taxon>
        <taxon>Embryophyta</taxon>
        <taxon>Tracheophyta</taxon>
        <taxon>Spermatophyta</taxon>
        <taxon>Magnoliopsida</taxon>
        <taxon>eudicotyledons</taxon>
        <taxon>Gunneridae</taxon>
        <taxon>Pentapetalae</taxon>
        <taxon>rosids</taxon>
        <taxon>malvids</taxon>
        <taxon>Sapindales</taxon>
        <taxon>Sapindaceae</taxon>
        <taxon>Hippocastanoideae</taxon>
        <taxon>Acereae</taxon>
        <taxon>Dipteronia</taxon>
    </lineage>
</organism>
<sequence>MNSNQLDGLVPKSIANCTTLEVLDLGNNKINDVFPCWLKNVSSLHALVLQSNKFYCTIGCLEYDVSWPMIQIIDLASNNVTGRLPQKA</sequence>
<keyword evidence="7" id="KW-0325">Glycoprotein</keyword>
<evidence type="ECO:0000256" key="3">
    <source>
        <dbReference type="ARBA" id="ARBA00022729"/>
    </source>
</evidence>
<dbReference type="SUPFAM" id="SSF52058">
    <property type="entry name" value="L domain-like"/>
    <property type="match status" value="1"/>
</dbReference>
<comment type="subcellular location">
    <subcellularLocation>
        <location evidence="1">Membrane</location>
        <topology evidence="1">Single-pass type I membrane protein</topology>
    </subcellularLocation>
</comment>
<proteinExistence type="predicted"/>
<evidence type="ECO:0000256" key="5">
    <source>
        <dbReference type="ARBA" id="ARBA00023136"/>
    </source>
</evidence>
<dbReference type="AlphaFoldDB" id="A0AAE0AEE2"/>
<evidence type="ECO:0000313" key="8">
    <source>
        <dbReference type="EMBL" id="KAK3212364.1"/>
    </source>
</evidence>
<comment type="caution">
    <text evidence="8">The sequence shown here is derived from an EMBL/GenBank/DDBJ whole genome shotgun (WGS) entry which is preliminary data.</text>
</comment>
<dbReference type="Proteomes" id="UP001281410">
    <property type="component" value="Unassembled WGS sequence"/>
</dbReference>
<dbReference type="PANTHER" id="PTHR48061">
    <property type="entry name" value="LEUCINE-RICH REPEAT RECEPTOR PROTEIN KINASE EMS1-LIKE-RELATED"/>
    <property type="match status" value="1"/>
</dbReference>
<dbReference type="EMBL" id="JANJYJ010000005">
    <property type="protein sequence ID" value="KAK3212364.1"/>
    <property type="molecule type" value="Genomic_DNA"/>
</dbReference>
<evidence type="ECO:0000256" key="4">
    <source>
        <dbReference type="ARBA" id="ARBA00022989"/>
    </source>
</evidence>
<dbReference type="PANTHER" id="PTHR48061:SF2">
    <property type="entry name" value="RECEPTOR LIKE PROTEIN 30-LIKE"/>
    <property type="match status" value="1"/>
</dbReference>
<evidence type="ECO:0000256" key="6">
    <source>
        <dbReference type="ARBA" id="ARBA00023170"/>
    </source>
</evidence>
<reference evidence="8" key="1">
    <citation type="journal article" date="2023" name="Plant J.">
        <title>Genome sequences and population genomics provide insights into the demographic history, inbreeding, and mutation load of two 'living fossil' tree species of Dipteronia.</title>
        <authorList>
            <person name="Feng Y."/>
            <person name="Comes H.P."/>
            <person name="Chen J."/>
            <person name="Zhu S."/>
            <person name="Lu R."/>
            <person name="Zhang X."/>
            <person name="Li P."/>
            <person name="Qiu J."/>
            <person name="Olsen K.M."/>
            <person name="Qiu Y."/>
        </authorList>
    </citation>
    <scope>NUCLEOTIDE SEQUENCE</scope>
    <source>
        <strain evidence="8">NBL</strain>
    </source>
</reference>
<keyword evidence="2" id="KW-0812">Transmembrane</keyword>
<evidence type="ECO:0000256" key="1">
    <source>
        <dbReference type="ARBA" id="ARBA00004479"/>
    </source>
</evidence>
<evidence type="ECO:0000256" key="7">
    <source>
        <dbReference type="ARBA" id="ARBA00023180"/>
    </source>
</evidence>
<name>A0AAE0AEE2_9ROSI</name>
<keyword evidence="9" id="KW-1185">Reference proteome</keyword>